<dbReference type="AlphaFoldDB" id="A0A067R224"/>
<feature type="region of interest" description="Disordered" evidence="1">
    <location>
        <begin position="1"/>
        <end position="22"/>
    </location>
</feature>
<evidence type="ECO:0000256" key="1">
    <source>
        <dbReference type="SAM" id="MobiDB-lite"/>
    </source>
</evidence>
<organism evidence="2 3">
    <name type="scientific">Zootermopsis nevadensis</name>
    <name type="common">Dampwood termite</name>
    <dbReference type="NCBI Taxonomy" id="136037"/>
    <lineage>
        <taxon>Eukaryota</taxon>
        <taxon>Metazoa</taxon>
        <taxon>Ecdysozoa</taxon>
        <taxon>Arthropoda</taxon>
        <taxon>Hexapoda</taxon>
        <taxon>Insecta</taxon>
        <taxon>Pterygota</taxon>
        <taxon>Neoptera</taxon>
        <taxon>Polyneoptera</taxon>
        <taxon>Dictyoptera</taxon>
        <taxon>Blattodea</taxon>
        <taxon>Blattoidea</taxon>
        <taxon>Termitoidae</taxon>
        <taxon>Termopsidae</taxon>
        <taxon>Zootermopsis</taxon>
    </lineage>
</organism>
<dbReference type="Proteomes" id="UP000027135">
    <property type="component" value="Unassembled WGS sequence"/>
</dbReference>
<dbReference type="InParanoid" id="A0A067R224"/>
<accession>A0A067R224</accession>
<sequence>MNVSELDCHKRQDGSERTESSFHAHRHSQCLRSLMDDLTNLLQRKDGFMRKSLSTWHSSSVASLSLLFTCSITPTAMTFVTDTKMITTRLITTETITVLWASDGSQRCRRRTMISSTCEDNI</sequence>
<reference evidence="2 3" key="1">
    <citation type="journal article" date="2014" name="Nat. Commun.">
        <title>Molecular traces of alternative social organization in a termite genome.</title>
        <authorList>
            <person name="Terrapon N."/>
            <person name="Li C."/>
            <person name="Robertson H.M."/>
            <person name="Ji L."/>
            <person name="Meng X."/>
            <person name="Booth W."/>
            <person name="Chen Z."/>
            <person name="Childers C.P."/>
            <person name="Glastad K.M."/>
            <person name="Gokhale K."/>
            <person name="Gowin J."/>
            <person name="Gronenberg W."/>
            <person name="Hermansen R.A."/>
            <person name="Hu H."/>
            <person name="Hunt B.G."/>
            <person name="Huylmans A.K."/>
            <person name="Khalil S.M."/>
            <person name="Mitchell R.D."/>
            <person name="Munoz-Torres M.C."/>
            <person name="Mustard J.A."/>
            <person name="Pan H."/>
            <person name="Reese J.T."/>
            <person name="Scharf M.E."/>
            <person name="Sun F."/>
            <person name="Vogel H."/>
            <person name="Xiao J."/>
            <person name="Yang W."/>
            <person name="Yang Z."/>
            <person name="Yang Z."/>
            <person name="Zhou J."/>
            <person name="Zhu J."/>
            <person name="Brent C.S."/>
            <person name="Elsik C.G."/>
            <person name="Goodisman M.A."/>
            <person name="Liberles D.A."/>
            <person name="Roe R.M."/>
            <person name="Vargo E.L."/>
            <person name="Vilcinskas A."/>
            <person name="Wang J."/>
            <person name="Bornberg-Bauer E."/>
            <person name="Korb J."/>
            <person name="Zhang G."/>
            <person name="Liebig J."/>
        </authorList>
    </citation>
    <scope>NUCLEOTIDE SEQUENCE [LARGE SCALE GENOMIC DNA]</scope>
    <source>
        <tissue evidence="2">Whole organism</tissue>
    </source>
</reference>
<gene>
    <name evidence="2" type="ORF">L798_12896</name>
</gene>
<protein>
    <submittedName>
        <fullName evidence="2">Uncharacterized protein</fullName>
    </submittedName>
</protein>
<evidence type="ECO:0000313" key="2">
    <source>
        <dbReference type="EMBL" id="KDR12939.1"/>
    </source>
</evidence>
<name>A0A067R224_ZOONE</name>
<evidence type="ECO:0000313" key="3">
    <source>
        <dbReference type="Proteomes" id="UP000027135"/>
    </source>
</evidence>
<keyword evidence="3" id="KW-1185">Reference proteome</keyword>
<dbReference type="EMBL" id="KK852981">
    <property type="protein sequence ID" value="KDR12939.1"/>
    <property type="molecule type" value="Genomic_DNA"/>
</dbReference>
<proteinExistence type="predicted"/>